<evidence type="ECO:0000313" key="3">
    <source>
        <dbReference type="Proteomes" id="UP001265746"/>
    </source>
</evidence>
<dbReference type="Proteomes" id="UP001265746">
    <property type="component" value="Unassembled WGS sequence"/>
</dbReference>
<dbReference type="EMBL" id="JAUJFL010000001">
    <property type="protein sequence ID" value="KAK2615925.1"/>
    <property type="molecule type" value="Genomic_DNA"/>
</dbReference>
<sequence length="71" mass="7563">MKVDHSEAVSQAGDEPLAKPSAPQSVKPSAPTRFQNPMCHPSVVRDGVCQFGCVSSIKSQEDIMKPVPPTT</sequence>
<evidence type="ECO:0000313" key="2">
    <source>
        <dbReference type="EMBL" id="KAK2615925.1"/>
    </source>
</evidence>
<name>A0AAD9ST59_PHOAM</name>
<keyword evidence="3" id="KW-1185">Reference proteome</keyword>
<dbReference type="AlphaFoldDB" id="A0AAD9ST59"/>
<organism evidence="2 3">
    <name type="scientific">Phomopsis amygdali</name>
    <name type="common">Fusicoccum amygdali</name>
    <dbReference type="NCBI Taxonomy" id="1214568"/>
    <lineage>
        <taxon>Eukaryota</taxon>
        <taxon>Fungi</taxon>
        <taxon>Dikarya</taxon>
        <taxon>Ascomycota</taxon>
        <taxon>Pezizomycotina</taxon>
        <taxon>Sordariomycetes</taxon>
        <taxon>Sordariomycetidae</taxon>
        <taxon>Diaporthales</taxon>
        <taxon>Diaporthaceae</taxon>
        <taxon>Diaporthe</taxon>
    </lineage>
</organism>
<reference evidence="2" key="1">
    <citation type="submission" date="2023-06" db="EMBL/GenBank/DDBJ databases">
        <authorList>
            <person name="Noh H."/>
        </authorList>
    </citation>
    <scope>NUCLEOTIDE SEQUENCE</scope>
    <source>
        <strain evidence="2">DUCC20226</strain>
    </source>
</reference>
<evidence type="ECO:0000256" key="1">
    <source>
        <dbReference type="SAM" id="MobiDB-lite"/>
    </source>
</evidence>
<comment type="caution">
    <text evidence="2">The sequence shown here is derived from an EMBL/GenBank/DDBJ whole genome shotgun (WGS) entry which is preliminary data.</text>
</comment>
<gene>
    <name evidence="2" type="ORF">N8I77_002646</name>
</gene>
<accession>A0AAD9ST59</accession>
<feature type="region of interest" description="Disordered" evidence="1">
    <location>
        <begin position="1"/>
        <end position="38"/>
    </location>
</feature>
<protein>
    <submittedName>
        <fullName evidence="2">Uncharacterized protein</fullName>
    </submittedName>
</protein>
<feature type="compositionally biased region" description="Polar residues" evidence="1">
    <location>
        <begin position="22"/>
        <end position="35"/>
    </location>
</feature>
<proteinExistence type="predicted"/>